<feature type="domain" description="TRP C-terminal" evidence="3">
    <location>
        <begin position="219"/>
        <end position="488"/>
    </location>
</feature>
<evidence type="ECO:0000256" key="2">
    <source>
        <dbReference type="SAM" id="Phobius"/>
    </source>
</evidence>
<dbReference type="Pfam" id="PF06011">
    <property type="entry name" value="TRP"/>
    <property type="match status" value="1"/>
</dbReference>
<dbReference type="PANTHER" id="PTHR31145">
    <property type="entry name" value="INTEGRAL MEMBRANE PROTEIN (AFU_ORTHOLOGUE AFUA_7G01610)"/>
    <property type="match status" value="1"/>
</dbReference>
<feature type="transmembrane region" description="Helical" evidence="2">
    <location>
        <begin position="279"/>
        <end position="303"/>
    </location>
</feature>
<evidence type="ECO:0000256" key="1">
    <source>
        <dbReference type="SAM" id="MobiDB-lite"/>
    </source>
</evidence>
<protein>
    <recommendedName>
        <fullName evidence="3">TRP C-terminal domain-containing protein</fullName>
    </recommendedName>
</protein>
<comment type="caution">
    <text evidence="4">The sequence shown here is derived from an EMBL/GenBank/DDBJ whole genome shotgun (WGS) entry which is preliminary data.</text>
</comment>
<keyword evidence="2" id="KW-0472">Membrane</keyword>
<dbReference type="AlphaFoldDB" id="A0A1Y1XVH8"/>
<dbReference type="Proteomes" id="UP000193498">
    <property type="component" value="Unassembled WGS sequence"/>
</dbReference>
<feature type="region of interest" description="Disordered" evidence="1">
    <location>
        <begin position="579"/>
        <end position="625"/>
    </location>
</feature>
<evidence type="ECO:0000313" key="5">
    <source>
        <dbReference type="Proteomes" id="UP000193498"/>
    </source>
</evidence>
<gene>
    <name evidence="4" type="ORF">K493DRAFT_357708</name>
</gene>
<organism evidence="4 5">
    <name type="scientific">Basidiobolus meristosporus CBS 931.73</name>
    <dbReference type="NCBI Taxonomy" id="1314790"/>
    <lineage>
        <taxon>Eukaryota</taxon>
        <taxon>Fungi</taxon>
        <taxon>Fungi incertae sedis</taxon>
        <taxon>Zoopagomycota</taxon>
        <taxon>Entomophthoromycotina</taxon>
        <taxon>Basidiobolomycetes</taxon>
        <taxon>Basidiobolales</taxon>
        <taxon>Basidiobolaceae</taxon>
        <taxon>Basidiobolus</taxon>
    </lineage>
</organism>
<evidence type="ECO:0000259" key="3">
    <source>
        <dbReference type="Pfam" id="PF06011"/>
    </source>
</evidence>
<feature type="transmembrane region" description="Helical" evidence="2">
    <location>
        <begin position="101"/>
        <end position="126"/>
    </location>
</feature>
<proteinExistence type="predicted"/>
<dbReference type="PANTHER" id="PTHR31145:SF6">
    <property type="entry name" value="INTEGRAL MEMBRANE PROTEIN (AFU_ORTHOLOGUE AFUA_7G01610)"/>
    <property type="match status" value="1"/>
</dbReference>
<dbReference type="OrthoDB" id="2115177at2759"/>
<feature type="transmembrane region" description="Helical" evidence="2">
    <location>
        <begin position="175"/>
        <end position="195"/>
    </location>
</feature>
<evidence type="ECO:0000313" key="4">
    <source>
        <dbReference type="EMBL" id="ORX89761.1"/>
    </source>
</evidence>
<dbReference type="GO" id="GO:0055085">
    <property type="term" value="P:transmembrane transport"/>
    <property type="evidence" value="ECO:0007669"/>
    <property type="project" value="TreeGrafter"/>
</dbReference>
<keyword evidence="2" id="KW-0812">Transmembrane</keyword>
<feature type="transmembrane region" description="Helical" evidence="2">
    <location>
        <begin position="147"/>
        <end position="169"/>
    </location>
</feature>
<dbReference type="GO" id="GO:0016020">
    <property type="term" value="C:membrane"/>
    <property type="evidence" value="ECO:0007669"/>
    <property type="project" value="TreeGrafter"/>
</dbReference>
<dbReference type="InterPro" id="IPR040241">
    <property type="entry name" value="TRP_Flc/Pkd2-like"/>
</dbReference>
<dbReference type="InParanoid" id="A0A1Y1XVH8"/>
<feature type="transmembrane region" description="Helical" evidence="2">
    <location>
        <begin position="428"/>
        <end position="445"/>
    </location>
</feature>
<keyword evidence="5" id="KW-1185">Reference proteome</keyword>
<feature type="transmembrane region" description="Helical" evidence="2">
    <location>
        <begin position="235"/>
        <end position="259"/>
    </location>
</feature>
<feature type="transmembrane region" description="Helical" evidence="2">
    <location>
        <begin position="370"/>
        <end position="387"/>
    </location>
</feature>
<feature type="transmembrane region" description="Helical" evidence="2">
    <location>
        <begin position="310"/>
        <end position="333"/>
    </location>
</feature>
<sequence>MSIIGTANSQLIDGKDAEIAPFTYYTADMAGIQVLKYSQPQLCEKLGGCPTQSGNVTFIASVKLSKFVPFVDVDIRAVLLDTNERGYGCFLLSRDQTDQPYFHILVIVVFCTILLSVAMAAVGYYLGESSNIFVFSSRFGADGENQLLQYPGFFDMVYYLQFVVVTSLLNLDYPYFFQSFIASFHSIMFVLGDSVTNHAARKSRGLADVPAPPVSPDQHGLEFFAHNIGLEGADLFVSILILMAMVLLCVLVLSIVLSVVGSVLKARADGSPYSRKKQIAFVAGNILRVILLFHLPLTIFGFYQFYIHETAWVTGVAAAVVAIFSLGVIGAILGHMSRIAPRSIIFIDAFYMLLYGPLYNNYTSETSRFAFVDVGYRLILALIIAFGQKSGLAQLIILLCLEVASFYSLIGIHPWISLPVNRWEISRQALKIVFVSLLFAFLPNINASKSAKDWCGLILIFLFLLFQLVWVIKILCNIGLMFMKKYHLRHEHAFKPDLNRVPKKTATPSVRSGNLPPRAEASVSLDYTHDRPYFPGHKPDNYSESLPETAQLSPYEKYMASLRENAGLRDSFAMEDSNGNRPYAYQESEMSRSSFALDEYPAREPTPQHTRPAKLPKFFSAKNNE</sequence>
<dbReference type="InterPro" id="IPR010308">
    <property type="entry name" value="TRP_C"/>
</dbReference>
<dbReference type="EMBL" id="MCFE01000423">
    <property type="protein sequence ID" value="ORX89761.1"/>
    <property type="molecule type" value="Genomic_DNA"/>
</dbReference>
<feature type="transmembrane region" description="Helical" evidence="2">
    <location>
        <begin position="339"/>
        <end position="358"/>
    </location>
</feature>
<reference evidence="4 5" key="1">
    <citation type="submission" date="2016-07" db="EMBL/GenBank/DDBJ databases">
        <title>Pervasive Adenine N6-methylation of Active Genes in Fungi.</title>
        <authorList>
            <consortium name="DOE Joint Genome Institute"/>
            <person name="Mondo S.J."/>
            <person name="Dannebaum R.O."/>
            <person name="Kuo R.C."/>
            <person name="Labutti K."/>
            <person name="Haridas S."/>
            <person name="Kuo A."/>
            <person name="Salamov A."/>
            <person name="Ahrendt S.R."/>
            <person name="Lipzen A."/>
            <person name="Sullivan W."/>
            <person name="Andreopoulos W.B."/>
            <person name="Clum A."/>
            <person name="Lindquist E."/>
            <person name="Daum C."/>
            <person name="Ramamoorthy G.K."/>
            <person name="Gryganskyi A."/>
            <person name="Culley D."/>
            <person name="Magnuson J.K."/>
            <person name="James T.Y."/>
            <person name="O'Malley M.A."/>
            <person name="Stajich J.E."/>
            <person name="Spatafora J.W."/>
            <person name="Visel A."/>
            <person name="Grigoriev I.V."/>
        </authorList>
    </citation>
    <scope>NUCLEOTIDE SEQUENCE [LARGE SCALE GENOMIC DNA]</scope>
    <source>
        <strain evidence="4 5">CBS 931.73</strain>
    </source>
</reference>
<accession>A0A1Y1XVH8</accession>
<feature type="transmembrane region" description="Helical" evidence="2">
    <location>
        <begin position="393"/>
        <end position="416"/>
    </location>
</feature>
<dbReference type="STRING" id="1314790.A0A1Y1XVH8"/>
<feature type="transmembrane region" description="Helical" evidence="2">
    <location>
        <begin position="457"/>
        <end position="480"/>
    </location>
</feature>
<keyword evidence="2" id="KW-1133">Transmembrane helix</keyword>
<name>A0A1Y1XVH8_9FUNG</name>